<evidence type="ECO:0000256" key="3">
    <source>
        <dbReference type="ARBA" id="ARBA00023315"/>
    </source>
</evidence>
<dbReference type="GO" id="GO:0008914">
    <property type="term" value="F:leucyl-tRNA--protein transferase activity"/>
    <property type="evidence" value="ECO:0007669"/>
    <property type="project" value="UniProtKB-UniRule"/>
</dbReference>
<dbReference type="GO" id="GO:0005737">
    <property type="term" value="C:cytoplasm"/>
    <property type="evidence" value="ECO:0007669"/>
    <property type="project" value="UniProtKB-SubCell"/>
</dbReference>
<evidence type="ECO:0000259" key="5">
    <source>
        <dbReference type="Pfam" id="PF04376"/>
    </source>
</evidence>
<comment type="caution">
    <text evidence="7">The sequence shown here is derived from an EMBL/GenBank/DDBJ whole genome shotgun (WGS) entry which is preliminary data.</text>
</comment>
<dbReference type="GO" id="GO:0071596">
    <property type="term" value="P:ubiquitin-dependent protein catabolic process via the N-end rule pathway"/>
    <property type="evidence" value="ECO:0007669"/>
    <property type="project" value="InterPro"/>
</dbReference>
<comment type="similarity">
    <text evidence="4">Belongs to the R-transferase family. Bpt subfamily.</text>
</comment>
<proteinExistence type="inferred from homology"/>
<dbReference type="InterPro" id="IPR007471">
    <property type="entry name" value="N-end_Aminoacyl_Trfase_N"/>
</dbReference>
<comment type="catalytic activity">
    <reaction evidence="4">
        <text>N-terminal L-glutamyl-[protein] + L-leucyl-tRNA(Leu) = N-terminal L-leucyl-L-glutamyl-[protein] + tRNA(Leu) + H(+)</text>
        <dbReference type="Rhea" id="RHEA:50412"/>
        <dbReference type="Rhea" id="RHEA-COMP:9613"/>
        <dbReference type="Rhea" id="RHEA-COMP:9622"/>
        <dbReference type="Rhea" id="RHEA-COMP:12664"/>
        <dbReference type="Rhea" id="RHEA-COMP:12668"/>
        <dbReference type="ChEBI" id="CHEBI:15378"/>
        <dbReference type="ChEBI" id="CHEBI:64721"/>
        <dbReference type="ChEBI" id="CHEBI:78442"/>
        <dbReference type="ChEBI" id="CHEBI:78494"/>
        <dbReference type="ChEBI" id="CHEBI:133041"/>
        <dbReference type="EC" id="2.3.2.29"/>
    </reaction>
</comment>
<feature type="domain" description="N-end aminoacyl transferase N-terminal" evidence="5">
    <location>
        <begin position="49"/>
        <end position="97"/>
    </location>
</feature>
<keyword evidence="3 4" id="KW-0012">Acyltransferase</keyword>
<dbReference type="NCBIfam" id="NF002346">
    <property type="entry name" value="PRK01305.2-3"/>
    <property type="match status" value="1"/>
</dbReference>
<dbReference type="EC" id="2.3.2.29" evidence="4"/>
<name>A0A8J6TDU8_9BACT</name>
<keyword evidence="2 4" id="KW-0808">Transferase</keyword>
<accession>A0A8J6TDU8</accession>
<dbReference type="EMBL" id="JACNLK010000039">
    <property type="protein sequence ID" value="MBC8208434.1"/>
    <property type="molecule type" value="Genomic_DNA"/>
</dbReference>
<dbReference type="PIRSF" id="PIRSF037208">
    <property type="entry name" value="ATE_pro_prd"/>
    <property type="match status" value="1"/>
</dbReference>
<keyword evidence="1 4" id="KW-0963">Cytoplasm</keyword>
<dbReference type="InterPro" id="IPR016181">
    <property type="entry name" value="Acyl_CoA_acyltransferase"/>
</dbReference>
<dbReference type="AlphaFoldDB" id="A0A8J6TDU8"/>
<gene>
    <name evidence="4" type="primary">bpt</name>
    <name evidence="7" type="ORF">H8E79_04630</name>
</gene>
<comment type="catalytic activity">
    <reaction evidence="4">
        <text>N-terminal L-aspartyl-[protein] + L-leucyl-tRNA(Leu) = N-terminal L-leucyl-L-aspartyl-[protein] + tRNA(Leu) + H(+)</text>
        <dbReference type="Rhea" id="RHEA:50420"/>
        <dbReference type="Rhea" id="RHEA-COMP:9613"/>
        <dbReference type="Rhea" id="RHEA-COMP:9622"/>
        <dbReference type="Rhea" id="RHEA-COMP:12669"/>
        <dbReference type="Rhea" id="RHEA-COMP:12674"/>
        <dbReference type="ChEBI" id="CHEBI:15378"/>
        <dbReference type="ChEBI" id="CHEBI:64720"/>
        <dbReference type="ChEBI" id="CHEBI:78442"/>
        <dbReference type="ChEBI" id="CHEBI:78494"/>
        <dbReference type="ChEBI" id="CHEBI:133042"/>
        <dbReference type="EC" id="2.3.2.29"/>
    </reaction>
</comment>
<dbReference type="SUPFAM" id="SSF55729">
    <property type="entry name" value="Acyl-CoA N-acyltransferases (Nat)"/>
    <property type="match status" value="1"/>
</dbReference>
<organism evidence="7 8">
    <name type="scientific">Candidatus Desulfatifera sulfidica</name>
    <dbReference type="NCBI Taxonomy" id="2841691"/>
    <lineage>
        <taxon>Bacteria</taxon>
        <taxon>Pseudomonadati</taxon>
        <taxon>Thermodesulfobacteriota</taxon>
        <taxon>Desulfobulbia</taxon>
        <taxon>Desulfobulbales</taxon>
        <taxon>Desulfobulbaceae</taxon>
        <taxon>Candidatus Desulfatifera</taxon>
    </lineage>
</organism>
<dbReference type="Pfam" id="PF04376">
    <property type="entry name" value="ATE_N"/>
    <property type="match status" value="1"/>
</dbReference>
<evidence type="ECO:0000259" key="6">
    <source>
        <dbReference type="Pfam" id="PF04377"/>
    </source>
</evidence>
<protein>
    <recommendedName>
        <fullName evidence="4">Aspartate/glutamate leucyltransferase</fullName>
        <ecNumber evidence="4">2.3.2.29</ecNumber>
    </recommendedName>
</protein>
<sequence>MRAYDEQCAREFAQLAKGLQQYFNDIAVTCPYGLPGQAIFHQALFAPLGDRAMELFLASGYRRNGNHLYCMRCPDCSACLPIRLAPSRVRLSRSQRRVLKRNRDVRIEFKPVEASQENIALCDRFLASRYPQKNNNGRNYYQGFFSNMITSTIEIRYRAQGRLIGTAIVDVGVNWMNAVYFFFDPDEARRSLGTLNILTMLDLCEQHEIRSLYLGYLIKEVPAMNYKKRFRPHELLQGDTWNVGGSK</sequence>
<dbReference type="InterPro" id="IPR030700">
    <property type="entry name" value="N-end_Aminoacyl_Trfase"/>
</dbReference>
<dbReference type="Pfam" id="PF04377">
    <property type="entry name" value="ATE_C"/>
    <property type="match status" value="1"/>
</dbReference>
<evidence type="ECO:0000256" key="2">
    <source>
        <dbReference type="ARBA" id="ARBA00022679"/>
    </source>
</evidence>
<dbReference type="PANTHER" id="PTHR21367">
    <property type="entry name" value="ARGININE-TRNA-PROTEIN TRANSFERASE 1"/>
    <property type="match status" value="1"/>
</dbReference>
<feature type="domain" description="N-end rule aminoacyl transferase C-terminal" evidence="6">
    <location>
        <begin position="117"/>
        <end position="236"/>
    </location>
</feature>
<comment type="function">
    <text evidence="4">Functions in the N-end rule pathway of protein degradation where it conjugates Leu from its aminoacyl-tRNA to the N-termini of proteins containing an N-terminal aspartate or glutamate.</text>
</comment>
<dbReference type="Proteomes" id="UP000599024">
    <property type="component" value="Unassembled WGS sequence"/>
</dbReference>
<evidence type="ECO:0000313" key="7">
    <source>
        <dbReference type="EMBL" id="MBC8208434.1"/>
    </source>
</evidence>
<dbReference type="PANTHER" id="PTHR21367:SF1">
    <property type="entry name" value="ARGINYL-TRNA--PROTEIN TRANSFERASE 1"/>
    <property type="match status" value="1"/>
</dbReference>
<dbReference type="InterPro" id="IPR017138">
    <property type="entry name" value="Asp_Glu_LeuTrfase"/>
</dbReference>
<comment type="subcellular location">
    <subcellularLocation>
        <location evidence="4">Cytoplasm</location>
    </subcellularLocation>
</comment>
<evidence type="ECO:0000313" key="8">
    <source>
        <dbReference type="Proteomes" id="UP000599024"/>
    </source>
</evidence>
<dbReference type="HAMAP" id="MF_00689">
    <property type="entry name" value="Bpt"/>
    <property type="match status" value="1"/>
</dbReference>
<dbReference type="GO" id="GO:0004057">
    <property type="term" value="F:arginyl-tRNA--protein transferase activity"/>
    <property type="evidence" value="ECO:0007669"/>
    <property type="project" value="InterPro"/>
</dbReference>
<evidence type="ECO:0000256" key="1">
    <source>
        <dbReference type="ARBA" id="ARBA00022490"/>
    </source>
</evidence>
<dbReference type="InterPro" id="IPR007472">
    <property type="entry name" value="N-end_Aminoacyl_Trfase_C"/>
</dbReference>
<evidence type="ECO:0000256" key="4">
    <source>
        <dbReference type="HAMAP-Rule" id="MF_00689"/>
    </source>
</evidence>
<reference evidence="7 8" key="1">
    <citation type="submission" date="2020-08" db="EMBL/GenBank/DDBJ databases">
        <title>Bridging the membrane lipid divide: bacteria of the FCB group superphylum have the potential to synthesize archaeal ether lipids.</title>
        <authorList>
            <person name="Villanueva L."/>
            <person name="Von Meijenfeldt F.A.B."/>
            <person name="Westbye A.B."/>
            <person name="Yadav S."/>
            <person name="Hopmans E.C."/>
            <person name="Dutilh B.E."/>
            <person name="Sinninghe Damste J.S."/>
        </authorList>
    </citation>
    <scope>NUCLEOTIDE SEQUENCE [LARGE SCALE GENOMIC DNA]</scope>
    <source>
        <strain evidence="7">NIOZ-UU81</strain>
    </source>
</reference>